<keyword evidence="2" id="KW-0812">Transmembrane</keyword>
<feature type="region of interest" description="Disordered" evidence="1">
    <location>
        <begin position="290"/>
        <end position="319"/>
    </location>
</feature>
<keyword evidence="2" id="KW-0472">Membrane</keyword>
<evidence type="ECO:0000313" key="4">
    <source>
        <dbReference type="Proteomes" id="UP000813444"/>
    </source>
</evidence>
<dbReference type="AlphaFoldDB" id="A0A8K0SI68"/>
<sequence>MLNDTLRDFHDLVQYAVVEVQCILFGQNLKKTFIAFVGITALFWLNKLVSPFGLALISLTVVYVAPLLNSARGREFVRDAGARTEELRTAAVNNTQKLAQDGEAKASELSSKAQDAVANVQPCAGEVAQSGKQATVDLLTQAKDKGSYASGVATDSFKELPRATNNAAKRGIDAVGVALDNTGSSTGLSDATRSMSQLTTASNMSNNNAADMMSQYLPQNVTNAANQSATQASDFASTATEKARQMAPAGKDTEDSTYTLEHIAEQLRDTSTTVPRHAEVENMGSVTRFFDSHAPVDGQGTESGVEDRPHGDFLGAPLL</sequence>
<reference evidence="3" key="1">
    <citation type="journal article" date="2021" name="Nat. Commun.">
        <title>Genetic determinants of endophytism in the Arabidopsis root mycobiome.</title>
        <authorList>
            <person name="Mesny F."/>
            <person name="Miyauchi S."/>
            <person name="Thiergart T."/>
            <person name="Pickel B."/>
            <person name="Atanasova L."/>
            <person name="Karlsson M."/>
            <person name="Huettel B."/>
            <person name="Barry K.W."/>
            <person name="Haridas S."/>
            <person name="Chen C."/>
            <person name="Bauer D."/>
            <person name="Andreopoulos W."/>
            <person name="Pangilinan J."/>
            <person name="LaButti K."/>
            <person name="Riley R."/>
            <person name="Lipzen A."/>
            <person name="Clum A."/>
            <person name="Drula E."/>
            <person name="Henrissat B."/>
            <person name="Kohler A."/>
            <person name="Grigoriev I.V."/>
            <person name="Martin F.M."/>
            <person name="Hacquard S."/>
        </authorList>
    </citation>
    <scope>NUCLEOTIDE SEQUENCE</scope>
    <source>
        <strain evidence="3">MPI-CAGE-CH-0235</strain>
    </source>
</reference>
<dbReference type="Proteomes" id="UP000813444">
    <property type="component" value="Unassembled WGS sequence"/>
</dbReference>
<evidence type="ECO:0008006" key="5">
    <source>
        <dbReference type="Google" id="ProtNLM"/>
    </source>
</evidence>
<dbReference type="OrthoDB" id="567788at2759"/>
<organism evidence="3 4">
    <name type="scientific">Stachybotrys elegans</name>
    <dbReference type="NCBI Taxonomy" id="80388"/>
    <lineage>
        <taxon>Eukaryota</taxon>
        <taxon>Fungi</taxon>
        <taxon>Dikarya</taxon>
        <taxon>Ascomycota</taxon>
        <taxon>Pezizomycotina</taxon>
        <taxon>Sordariomycetes</taxon>
        <taxon>Hypocreomycetidae</taxon>
        <taxon>Hypocreales</taxon>
        <taxon>Stachybotryaceae</taxon>
        <taxon>Stachybotrys</taxon>
    </lineage>
</organism>
<accession>A0A8K0SI68</accession>
<evidence type="ECO:0000313" key="3">
    <source>
        <dbReference type="EMBL" id="KAH7308386.1"/>
    </source>
</evidence>
<protein>
    <recommendedName>
        <fullName evidence="5">Reticulon domain-containing protein</fullName>
    </recommendedName>
</protein>
<keyword evidence="2" id="KW-1133">Transmembrane helix</keyword>
<feature type="transmembrane region" description="Helical" evidence="2">
    <location>
        <begin position="48"/>
        <end position="68"/>
    </location>
</feature>
<evidence type="ECO:0000256" key="2">
    <source>
        <dbReference type="SAM" id="Phobius"/>
    </source>
</evidence>
<gene>
    <name evidence="3" type="ORF">B0I35DRAFT_441780</name>
</gene>
<evidence type="ECO:0000256" key="1">
    <source>
        <dbReference type="SAM" id="MobiDB-lite"/>
    </source>
</evidence>
<name>A0A8K0SI68_9HYPO</name>
<comment type="caution">
    <text evidence="3">The sequence shown here is derived from an EMBL/GenBank/DDBJ whole genome shotgun (WGS) entry which is preliminary data.</text>
</comment>
<keyword evidence="4" id="KW-1185">Reference proteome</keyword>
<proteinExistence type="predicted"/>
<dbReference type="EMBL" id="JAGPNK010000015">
    <property type="protein sequence ID" value="KAH7308386.1"/>
    <property type="molecule type" value="Genomic_DNA"/>
</dbReference>